<organism evidence="3 4">
    <name type="scientific">Streptomyces katrae</name>
    <dbReference type="NCBI Taxonomy" id="68223"/>
    <lineage>
        <taxon>Bacteria</taxon>
        <taxon>Bacillati</taxon>
        <taxon>Actinomycetota</taxon>
        <taxon>Actinomycetes</taxon>
        <taxon>Kitasatosporales</taxon>
        <taxon>Streptomycetaceae</taxon>
        <taxon>Streptomyces</taxon>
    </lineage>
</organism>
<protein>
    <recommendedName>
        <fullName evidence="5">Lipoprotein</fullName>
    </recommendedName>
</protein>
<sequence length="222" mass="23026">MTRSPRRSTAAAPLLCAVAFAAAGCAAPGGLAPGESVAPVSPQPQPEPLWPAWTDASPRAAGAATGTRQPPPEPLRDAPEVGPGGLRAVDATAVAKADKRMKLFLGKGVLNAPGGAGLRPAVYADLTGNGQKELVVAADTESGRTALSVYAAEGKRIVPVLFTVGRRMQAESIGQDLLVRTAPDDGSEQVVRYHWDGTRMTVVSDERRYTDPLPRADGQSTP</sequence>
<keyword evidence="4" id="KW-1185">Reference proteome</keyword>
<gene>
    <name evidence="3" type="ORF">QEZ40_004624</name>
</gene>
<evidence type="ECO:0000313" key="3">
    <source>
        <dbReference type="EMBL" id="MDK9499212.1"/>
    </source>
</evidence>
<accession>A0ABT7H003</accession>
<comment type="caution">
    <text evidence="3">The sequence shown here is derived from an EMBL/GenBank/DDBJ whole genome shotgun (WGS) entry which is preliminary data.</text>
</comment>
<feature type="signal peptide" evidence="2">
    <location>
        <begin position="1"/>
        <end position="26"/>
    </location>
</feature>
<evidence type="ECO:0000313" key="4">
    <source>
        <dbReference type="Proteomes" id="UP001223390"/>
    </source>
</evidence>
<evidence type="ECO:0000256" key="2">
    <source>
        <dbReference type="SAM" id="SignalP"/>
    </source>
</evidence>
<dbReference type="Proteomes" id="UP001223390">
    <property type="component" value="Unassembled WGS sequence"/>
</dbReference>
<evidence type="ECO:0008006" key="5">
    <source>
        <dbReference type="Google" id="ProtNLM"/>
    </source>
</evidence>
<evidence type="ECO:0000256" key="1">
    <source>
        <dbReference type="SAM" id="MobiDB-lite"/>
    </source>
</evidence>
<proteinExistence type="predicted"/>
<dbReference type="PROSITE" id="PS51257">
    <property type="entry name" value="PROKAR_LIPOPROTEIN"/>
    <property type="match status" value="1"/>
</dbReference>
<name>A0ABT7H003_9ACTN</name>
<feature type="chain" id="PRO_5047492315" description="Lipoprotein" evidence="2">
    <location>
        <begin position="27"/>
        <end position="222"/>
    </location>
</feature>
<dbReference type="EMBL" id="JASITI010000040">
    <property type="protein sequence ID" value="MDK9499212.1"/>
    <property type="molecule type" value="Genomic_DNA"/>
</dbReference>
<dbReference type="RefSeq" id="WP_285345142.1">
    <property type="nucleotide sequence ID" value="NZ_JASITI010000040.1"/>
</dbReference>
<feature type="region of interest" description="Disordered" evidence="1">
    <location>
        <begin position="31"/>
        <end position="84"/>
    </location>
</feature>
<reference evidence="3 4" key="1">
    <citation type="submission" date="2023-05" db="EMBL/GenBank/DDBJ databases">
        <title>Sequencing and Assembly of Streptomyces sp. NP73.</title>
        <authorList>
            <person name="Konwar A.N."/>
            <person name="Saikia K."/>
            <person name="Thakur D."/>
        </authorList>
    </citation>
    <scope>NUCLEOTIDE SEQUENCE [LARGE SCALE GENOMIC DNA]</scope>
    <source>
        <strain evidence="3 4">NP73</strain>
    </source>
</reference>
<keyword evidence="2" id="KW-0732">Signal</keyword>